<organism evidence="2">
    <name type="scientific">marine metagenome</name>
    <dbReference type="NCBI Taxonomy" id="408172"/>
    <lineage>
        <taxon>unclassified sequences</taxon>
        <taxon>metagenomes</taxon>
        <taxon>ecological metagenomes</taxon>
    </lineage>
</organism>
<name>A0A382S4A8_9ZZZZ</name>
<dbReference type="EMBL" id="UINC01126109">
    <property type="protein sequence ID" value="SVD04382.1"/>
    <property type="molecule type" value="Genomic_DNA"/>
</dbReference>
<evidence type="ECO:0000313" key="2">
    <source>
        <dbReference type="EMBL" id="SVD04382.1"/>
    </source>
</evidence>
<dbReference type="AlphaFoldDB" id="A0A382S4A8"/>
<feature type="region of interest" description="Disordered" evidence="1">
    <location>
        <begin position="1"/>
        <end position="31"/>
    </location>
</feature>
<reference evidence="2" key="1">
    <citation type="submission" date="2018-05" db="EMBL/GenBank/DDBJ databases">
        <authorList>
            <person name="Lanie J.A."/>
            <person name="Ng W.-L."/>
            <person name="Kazmierczak K.M."/>
            <person name="Andrzejewski T.M."/>
            <person name="Davidsen T.M."/>
            <person name="Wayne K.J."/>
            <person name="Tettelin H."/>
            <person name="Glass J.I."/>
            <person name="Rusch D."/>
            <person name="Podicherti R."/>
            <person name="Tsui H.-C.T."/>
            <person name="Winkler M.E."/>
        </authorList>
    </citation>
    <scope>NUCLEOTIDE SEQUENCE</scope>
</reference>
<evidence type="ECO:0000256" key="1">
    <source>
        <dbReference type="SAM" id="MobiDB-lite"/>
    </source>
</evidence>
<feature type="compositionally biased region" description="Basic and acidic residues" evidence="1">
    <location>
        <begin position="1"/>
        <end position="23"/>
    </location>
</feature>
<proteinExistence type="predicted"/>
<accession>A0A382S4A8</accession>
<protein>
    <submittedName>
        <fullName evidence="2">Uncharacterized protein</fullName>
    </submittedName>
</protein>
<gene>
    <name evidence="2" type="ORF">METZ01_LOCUS357236</name>
</gene>
<sequence length="67" mass="7791">MFLDTEHKSAATSHRTPEQERNKHYAPKMEQSNNGLKSEFCANAAYQQTIYGYITAARRKRPEERDS</sequence>